<dbReference type="CDD" id="cd00130">
    <property type="entry name" value="PAS"/>
    <property type="match status" value="1"/>
</dbReference>
<dbReference type="RefSeq" id="WP_133039683.1">
    <property type="nucleotide sequence ID" value="NZ_SLWF01000022.1"/>
</dbReference>
<accession>A0A4R2FAM4</accession>
<dbReference type="InterPro" id="IPR013767">
    <property type="entry name" value="PAS_fold"/>
</dbReference>
<gene>
    <name evidence="3" type="ORF">EDC91_12238</name>
</gene>
<dbReference type="GO" id="GO:0006355">
    <property type="term" value="P:regulation of DNA-templated transcription"/>
    <property type="evidence" value="ECO:0007669"/>
    <property type="project" value="InterPro"/>
</dbReference>
<dbReference type="AlphaFoldDB" id="A0A4R2FAM4"/>
<dbReference type="InterPro" id="IPR001633">
    <property type="entry name" value="EAL_dom"/>
</dbReference>
<evidence type="ECO:0000259" key="2">
    <source>
        <dbReference type="PROSITE" id="PS50883"/>
    </source>
</evidence>
<proteinExistence type="predicted"/>
<organism evidence="3 4">
    <name type="scientific">Shewanella fodinae</name>
    <dbReference type="NCBI Taxonomy" id="552357"/>
    <lineage>
        <taxon>Bacteria</taxon>
        <taxon>Pseudomonadati</taxon>
        <taxon>Pseudomonadota</taxon>
        <taxon>Gammaproteobacteria</taxon>
        <taxon>Alteromonadales</taxon>
        <taxon>Shewanellaceae</taxon>
        <taxon>Shewanella</taxon>
    </lineage>
</organism>
<dbReference type="Pfam" id="PF00989">
    <property type="entry name" value="PAS"/>
    <property type="match status" value="1"/>
</dbReference>
<evidence type="ECO:0000313" key="3">
    <source>
        <dbReference type="EMBL" id="TCN81709.1"/>
    </source>
</evidence>
<dbReference type="InterPro" id="IPR000014">
    <property type="entry name" value="PAS"/>
</dbReference>
<dbReference type="SMART" id="SM00091">
    <property type="entry name" value="PAS"/>
    <property type="match status" value="1"/>
</dbReference>
<feature type="domain" description="EAL" evidence="2">
    <location>
        <begin position="150"/>
        <end position="403"/>
    </location>
</feature>
<dbReference type="InterPro" id="IPR050706">
    <property type="entry name" value="Cyclic-di-GMP_PDE-like"/>
</dbReference>
<dbReference type="InterPro" id="IPR035965">
    <property type="entry name" value="PAS-like_dom_sf"/>
</dbReference>
<dbReference type="SUPFAM" id="SSF55785">
    <property type="entry name" value="PYP-like sensor domain (PAS domain)"/>
    <property type="match status" value="1"/>
</dbReference>
<dbReference type="PANTHER" id="PTHR33121">
    <property type="entry name" value="CYCLIC DI-GMP PHOSPHODIESTERASE PDEF"/>
    <property type="match status" value="1"/>
</dbReference>
<name>A0A4R2FAM4_9GAMM</name>
<dbReference type="InterPro" id="IPR035919">
    <property type="entry name" value="EAL_sf"/>
</dbReference>
<protein>
    <submittedName>
        <fullName evidence="3">PAS domain S-box-containing protein</fullName>
    </submittedName>
</protein>
<dbReference type="OrthoDB" id="9812358at2"/>
<dbReference type="Gene3D" id="3.20.20.450">
    <property type="entry name" value="EAL domain"/>
    <property type="match status" value="1"/>
</dbReference>
<keyword evidence="4" id="KW-1185">Reference proteome</keyword>
<dbReference type="GO" id="GO:0071111">
    <property type="term" value="F:cyclic-guanylate-specific phosphodiesterase activity"/>
    <property type="evidence" value="ECO:0007669"/>
    <property type="project" value="InterPro"/>
</dbReference>
<dbReference type="SUPFAM" id="SSF141868">
    <property type="entry name" value="EAL domain-like"/>
    <property type="match status" value="1"/>
</dbReference>
<dbReference type="Pfam" id="PF00563">
    <property type="entry name" value="EAL"/>
    <property type="match status" value="1"/>
</dbReference>
<comment type="caution">
    <text evidence="3">The sequence shown here is derived from an EMBL/GenBank/DDBJ whole genome shotgun (WGS) entry which is preliminary data.</text>
</comment>
<evidence type="ECO:0000313" key="4">
    <source>
        <dbReference type="Proteomes" id="UP000294832"/>
    </source>
</evidence>
<dbReference type="PANTHER" id="PTHR33121:SF71">
    <property type="entry name" value="OXYGEN SENSOR PROTEIN DOSP"/>
    <property type="match status" value="1"/>
</dbReference>
<dbReference type="EMBL" id="SLWF01000022">
    <property type="protein sequence ID" value="TCN81709.1"/>
    <property type="molecule type" value="Genomic_DNA"/>
</dbReference>
<reference evidence="3 4" key="1">
    <citation type="submission" date="2019-03" db="EMBL/GenBank/DDBJ databases">
        <title>Freshwater and sediment microbial communities from various areas in North America, analyzing microbe dynamics in response to fracking.</title>
        <authorList>
            <person name="Lamendella R."/>
        </authorList>
    </citation>
    <scope>NUCLEOTIDE SEQUENCE [LARGE SCALE GENOMIC DNA]</scope>
    <source>
        <strain evidence="3 4">74A</strain>
    </source>
</reference>
<sequence length="403" mass="44968">MLGNSSTLRREYELLEQLTDSIVVVNAVGNILLVNKPALKRWRYQSEQLLGESIFQLLDESESRISLPLSQVVGKIVDVKLRQGNGEYRKVVMSVSKLQCEQQTLYLLIVKYSYPLALPRSTVSPQYCKLLSFRPANANSQEQTGAATSHLSLADDLREAIAQQQLQLYFQPQIDIDAGSVCGVEALCRWFHCEYGMIPPDKFITLAESVGIITDLDLWVLRASCQQLLQWRSKGLSIPAISVNLSSVNLRYPALPELISQVLQESQLTTDDVIIEITESGFVEHEPIVQDVINKLHANGIQLSVDDFGIGYSNLSRLQTLPVSQLKLDRSLIEHIETSGIARSISEAALQIGKSMKLQVVAEGVESEKQYQILKALGFHVAQGYLFSAPLNVSQFELWVLSH</sequence>
<feature type="domain" description="PAS" evidence="1">
    <location>
        <begin position="7"/>
        <end position="62"/>
    </location>
</feature>
<dbReference type="Proteomes" id="UP000294832">
    <property type="component" value="Unassembled WGS sequence"/>
</dbReference>
<dbReference type="Gene3D" id="3.30.450.20">
    <property type="entry name" value="PAS domain"/>
    <property type="match status" value="1"/>
</dbReference>
<dbReference type="PROSITE" id="PS50112">
    <property type="entry name" value="PAS"/>
    <property type="match status" value="1"/>
</dbReference>
<dbReference type="PROSITE" id="PS50883">
    <property type="entry name" value="EAL"/>
    <property type="match status" value="1"/>
</dbReference>
<dbReference type="SMART" id="SM00052">
    <property type="entry name" value="EAL"/>
    <property type="match status" value="1"/>
</dbReference>
<dbReference type="NCBIfam" id="TIGR00229">
    <property type="entry name" value="sensory_box"/>
    <property type="match status" value="1"/>
</dbReference>
<dbReference type="CDD" id="cd01948">
    <property type="entry name" value="EAL"/>
    <property type="match status" value="1"/>
</dbReference>
<evidence type="ECO:0000259" key="1">
    <source>
        <dbReference type="PROSITE" id="PS50112"/>
    </source>
</evidence>